<comment type="caution">
    <text evidence="1">The sequence shown here is derived from an EMBL/GenBank/DDBJ whole genome shotgun (WGS) entry which is preliminary data.</text>
</comment>
<gene>
    <name evidence="1" type="ORF">O4220_20735</name>
</gene>
<dbReference type="EMBL" id="JAPWIJ010000009">
    <property type="protein sequence ID" value="MCZ4520945.1"/>
    <property type="molecule type" value="Genomic_DNA"/>
</dbReference>
<accession>A0ABT4MKN0</accession>
<evidence type="ECO:0008006" key="3">
    <source>
        <dbReference type="Google" id="ProtNLM"/>
    </source>
</evidence>
<evidence type="ECO:0000313" key="1">
    <source>
        <dbReference type="EMBL" id="MCZ4520945.1"/>
    </source>
</evidence>
<evidence type="ECO:0000313" key="2">
    <source>
        <dbReference type="Proteomes" id="UP001081071"/>
    </source>
</evidence>
<name>A0ABT4MKN0_9NOCA</name>
<dbReference type="RefSeq" id="WP_269607364.1">
    <property type="nucleotide sequence ID" value="NZ_JAPWIJ010000009.1"/>
</dbReference>
<organism evidence="1 2">
    <name type="scientific">Rhodococcus ruber</name>
    <dbReference type="NCBI Taxonomy" id="1830"/>
    <lineage>
        <taxon>Bacteria</taxon>
        <taxon>Bacillati</taxon>
        <taxon>Actinomycetota</taxon>
        <taxon>Actinomycetes</taxon>
        <taxon>Mycobacteriales</taxon>
        <taxon>Nocardiaceae</taxon>
        <taxon>Rhodococcus</taxon>
    </lineage>
</organism>
<sequence length="206" mass="22420">MSSNMLTSHLAHAESALAGADAAATARIIADFEFSEDLLDAALSVRRHVGRLSDVIHATTITRCLPLILEEGEIITARPSLGAGNDPSRPYDLETDRRIAEFKVAQWKGGDTMRKRGLFADLVHLALDESTRKAQMFVVGNRPAKFLRTSTTTAQWALARSSPHLRTRFDAAFGTDVMTVAEFTNGPGKTIEIVDLSELLSALAEQ</sequence>
<reference evidence="1" key="1">
    <citation type="submission" date="2022-12" db="EMBL/GenBank/DDBJ databases">
        <authorList>
            <person name="Krivoruchko A.V."/>
            <person name="Elkin A."/>
        </authorList>
    </citation>
    <scope>NUCLEOTIDE SEQUENCE</scope>
    <source>
        <strain evidence="1">IEGM 1391</strain>
    </source>
</reference>
<proteinExistence type="predicted"/>
<dbReference type="Proteomes" id="UP001081071">
    <property type="component" value="Unassembled WGS sequence"/>
</dbReference>
<keyword evidence="2" id="KW-1185">Reference proteome</keyword>
<protein>
    <recommendedName>
        <fullName evidence="3">PE-PGRS family protein</fullName>
    </recommendedName>
</protein>